<comment type="caution">
    <text evidence="9">The sequence shown here is derived from an EMBL/GenBank/DDBJ whole genome shotgun (WGS) entry which is preliminary data.</text>
</comment>
<feature type="transmembrane region" description="Helical" evidence="8">
    <location>
        <begin position="903"/>
        <end position="923"/>
    </location>
</feature>
<feature type="transmembrane region" description="Helical" evidence="8">
    <location>
        <begin position="374"/>
        <end position="396"/>
    </location>
</feature>
<dbReference type="SUPFAM" id="SSF82693">
    <property type="entry name" value="Multidrug efflux transporter AcrB pore domain, PN1, PN2, PC1 and PC2 subdomains"/>
    <property type="match status" value="3"/>
</dbReference>
<evidence type="ECO:0000256" key="1">
    <source>
        <dbReference type="ARBA" id="ARBA00004651"/>
    </source>
</evidence>
<name>A0A5C5XHK9_9PLAN</name>
<dbReference type="RefSeq" id="WP_146503359.1">
    <property type="nucleotide sequence ID" value="NZ_SJPG01000001.1"/>
</dbReference>
<dbReference type="Gene3D" id="3.30.2090.10">
    <property type="entry name" value="Multidrug efflux transporter AcrB TolC docking domain, DN and DC subdomains"/>
    <property type="match status" value="2"/>
</dbReference>
<dbReference type="PANTHER" id="PTHR32063:SF4">
    <property type="entry name" value="SLR6043 PROTEIN"/>
    <property type="match status" value="1"/>
</dbReference>
<accession>A0A5C5XHK9</accession>
<dbReference type="Gene3D" id="3.30.70.1430">
    <property type="entry name" value="Multidrug efflux transporter AcrB pore domain"/>
    <property type="match status" value="2"/>
</dbReference>
<feature type="transmembrane region" description="Helical" evidence="8">
    <location>
        <begin position="12"/>
        <end position="29"/>
    </location>
</feature>
<dbReference type="PRINTS" id="PR00702">
    <property type="entry name" value="ACRIFLAVINRP"/>
</dbReference>
<dbReference type="Gene3D" id="1.20.1640.10">
    <property type="entry name" value="Multidrug efflux transporter AcrB transmembrane domain"/>
    <property type="match status" value="2"/>
</dbReference>
<evidence type="ECO:0000256" key="2">
    <source>
        <dbReference type="ARBA" id="ARBA00010942"/>
    </source>
</evidence>
<gene>
    <name evidence="9" type="primary">czcA_4</name>
    <name evidence="9" type="ORF">Pan54_20880</name>
</gene>
<evidence type="ECO:0000256" key="6">
    <source>
        <dbReference type="ARBA" id="ARBA00022989"/>
    </source>
</evidence>
<dbReference type="Proteomes" id="UP000316095">
    <property type="component" value="Unassembled WGS sequence"/>
</dbReference>
<dbReference type="NCBIfam" id="TIGR00914">
    <property type="entry name" value="2A0601"/>
    <property type="match status" value="1"/>
</dbReference>
<dbReference type="SUPFAM" id="SSF82866">
    <property type="entry name" value="Multidrug efflux transporter AcrB transmembrane domain"/>
    <property type="match status" value="2"/>
</dbReference>
<dbReference type="Pfam" id="PF00873">
    <property type="entry name" value="ACR_tran"/>
    <property type="match status" value="1"/>
</dbReference>
<dbReference type="Gene3D" id="3.30.70.1440">
    <property type="entry name" value="Multidrug efflux transporter AcrB pore domain"/>
    <property type="match status" value="1"/>
</dbReference>
<dbReference type="InterPro" id="IPR001036">
    <property type="entry name" value="Acrflvin-R"/>
</dbReference>
<dbReference type="GO" id="GO:0008324">
    <property type="term" value="F:monoatomic cation transmembrane transporter activity"/>
    <property type="evidence" value="ECO:0007669"/>
    <property type="project" value="InterPro"/>
</dbReference>
<dbReference type="SUPFAM" id="SSF82714">
    <property type="entry name" value="Multidrug efflux transporter AcrB TolC docking domain, DN and DC subdomains"/>
    <property type="match status" value="2"/>
</dbReference>
<dbReference type="GO" id="GO:0042910">
    <property type="term" value="F:xenobiotic transmembrane transporter activity"/>
    <property type="evidence" value="ECO:0007669"/>
    <property type="project" value="TreeGrafter"/>
</dbReference>
<comment type="subcellular location">
    <subcellularLocation>
        <location evidence="1">Cell membrane</location>
        <topology evidence="1">Multi-pass membrane protein</topology>
    </subcellularLocation>
</comment>
<dbReference type="GO" id="GO:0005886">
    <property type="term" value="C:plasma membrane"/>
    <property type="evidence" value="ECO:0007669"/>
    <property type="project" value="UniProtKB-SubCell"/>
</dbReference>
<evidence type="ECO:0000256" key="4">
    <source>
        <dbReference type="ARBA" id="ARBA00022475"/>
    </source>
</evidence>
<keyword evidence="4" id="KW-1003">Cell membrane</keyword>
<keyword evidence="3" id="KW-0813">Transport</keyword>
<reference evidence="9 10" key="1">
    <citation type="submission" date="2019-02" db="EMBL/GenBank/DDBJ databases">
        <title>Deep-cultivation of Planctomycetes and their phenomic and genomic characterization uncovers novel biology.</title>
        <authorList>
            <person name="Wiegand S."/>
            <person name="Jogler M."/>
            <person name="Boedeker C."/>
            <person name="Pinto D."/>
            <person name="Vollmers J."/>
            <person name="Rivas-Marin E."/>
            <person name="Kohn T."/>
            <person name="Peeters S.H."/>
            <person name="Heuer A."/>
            <person name="Rast P."/>
            <person name="Oberbeckmann S."/>
            <person name="Bunk B."/>
            <person name="Jeske O."/>
            <person name="Meyerdierks A."/>
            <person name="Storesund J.E."/>
            <person name="Kallscheuer N."/>
            <person name="Luecker S."/>
            <person name="Lage O.M."/>
            <person name="Pohl T."/>
            <person name="Merkel B.J."/>
            <person name="Hornburger P."/>
            <person name="Mueller R.-W."/>
            <person name="Bruemmer F."/>
            <person name="Labrenz M."/>
            <person name="Spormann A.M."/>
            <person name="Op Den Camp H."/>
            <person name="Overmann J."/>
            <person name="Amann R."/>
            <person name="Jetten M.S.M."/>
            <person name="Mascher T."/>
            <person name="Medema M.H."/>
            <person name="Devos D.P."/>
            <person name="Kaster A.-K."/>
            <person name="Ovreas L."/>
            <person name="Rohde M."/>
            <person name="Galperin M.Y."/>
            <person name="Jogler C."/>
        </authorList>
    </citation>
    <scope>NUCLEOTIDE SEQUENCE [LARGE SCALE GENOMIC DNA]</scope>
    <source>
        <strain evidence="9 10">Pan54</strain>
    </source>
</reference>
<evidence type="ECO:0000256" key="3">
    <source>
        <dbReference type="ARBA" id="ARBA00022448"/>
    </source>
</evidence>
<evidence type="ECO:0000256" key="5">
    <source>
        <dbReference type="ARBA" id="ARBA00022692"/>
    </source>
</evidence>
<evidence type="ECO:0000313" key="10">
    <source>
        <dbReference type="Proteomes" id="UP000316095"/>
    </source>
</evidence>
<dbReference type="InterPro" id="IPR027463">
    <property type="entry name" value="AcrB_DN_DC_subdom"/>
</dbReference>
<organism evidence="9 10">
    <name type="scientific">Rubinisphaera italica</name>
    <dbReference type="NCBI Taxonomy" id="2527969"/>
    <lineage>
        <taxon>Bacteria</taxon>
        <taxon>Pseudomonadati</taxon>
        <taxon>Planctomycetota</taxon>
        <taxon>Planctomycetia</taxon>
        <taxon>Planctomycetales</taxon>
        <taxon>Planctomycetaceae</taxon>
        <taxon>Rubinisphaera</taxon>
    </lineage>
</organism>
<feature type="transmembrane region" description="Helical" evidence="8">
    <location>
        <begin position="485"/>
        <end position="510"/>
    </location>
</feature>
<feature type="transmembrane region" description="Helical" evidence="8">
    <location>
        <begin position="544"/>
        <end position="564"/>
    </location>
</feature>
<keyword evidence="5 8" id="KW-0812">Transmembrane</keyword>
<dbReference type="AlphaFoldDB" id="A0A5C5XHK9"/>
<comment type="similarity">
    <text evidence="2">Belongs to the resistance-nodulation-cell division (RND) (TC 2.A.6) family.</text>
</comment>
<proteinExistence type="inferred from homology"/>
<keyword evidence="10" id="KW-1185">Reference proteome</keyword>
<dbReference type="EMBL" id="SJPG01000001">
    <property type="protein sequence ID" value="TWT61352.1"/>
    <property type="molecule type" value="Genomic_DNA"/>
</dbReference>
<evidence type="ECO:0000256" key="7">
    <source>
        <dbReference type="ARBA" id="ARBA00023136"/>
    </source>
</evidence>
<sequence>MLNSIIRFALQQRMLVIAIAIFLTGYGTWQALHAPIDLFPDLNRPRVVIMTEAPGLAPEEVEALITFPIETAVNGANGVQTVRSSSGVGISVVYVEFDWGTDIYNDRQIVNERLQLITDRLPAGITPQLAPVSSIMGQVMMLGVWSDNEETEPMEMRTIGDWVIRQRLLTIPGVSQVFTMGGGRKQFQVLVDPDAMLRYGVTLHDVKSAVQNSNENATGGYLDEQGPNELLVRALGRVQSIDDLQKVVVTMREGRPIALAQIANVVEGPQVKRGDSAAFMREGEGEGEYTGGPAVVLTVNKQPGADTRRVTEDVLSAIEDLRPSLPDDLRIEALYMQKSFIDRAIENVVEALRDGGILVVIILFLFLMNFRTTFITLTAIPLSILMTAIVFSIFGLSINTMTLGGLAVAIGELVDDAIVDVENIFRRLRENRSRESPKHPLLVVFQASIEIRNSIVYGTIIVILVFIPLFALSGMEGRLFAPLGIAYIVSILSSLLVSLTVTPILSYWLLAGQKQKAEEKDGIFLRVLKWFGDKIIRFSLRLPGLNLIVTLLLVAMAGLFLVNLERDFLPPFNEGTMQLNVVLPPGTSLETSNDICVRVEDRLKEMEDITSFIRRTGRAELDEHAEGVNMSEFIIELDPESPRTREQQLEEIREAMADIPGIVTAVEQPLAHLISHMLSGVKAQIGIKIYGDDLDVLRRKAQEMQAAMESVPGVKDLLVEPQVIIPQLRIELDRDKLLVYGLTPVEVNEFIETAMNGQVVSEVLIGQRTFDLLIRLSENYREDLHSLRRLTIEMKDGGKLPLEAVAKIYESGGPNTINRENVRRRIVLQCNVSERGVVDVVQDIQQRVLPVIKSLPTGYFVEYSGQFESQQSASRVIAALFAVSLVGVFLVLYSMFRSVNLSLQVMAALPMAFIGSVAALVLTGQTLTVAAMVGFISLGGIASRNGILLLNHYLHLVKYEGESWSKEMIVRAGLERLAPVLMTALTSGIGLVPLVLAAGEPGKEILYPVATVILGGLISSTLLDFFVHPALFWIFGLKEAQRVVGASHSQIELIEESEEEMVRNFTTQNERNSK</sequence>
<dbReference type="Gene3D" id="3.30.70.1320">
    <property type="entry name" value="Multidrug efflux transporter AcrB pore domain like"/>
    <property type="match status" value="1"/>
</dbReference>
<feature type="transmembrane region" description="Helical" evidence="8">
    <location>
        <begin position="455"/>
        <end position="473"/>
    </location>
</feature>
<dbReference type="OrthoDB" id="219750at2"/>
<dbReference type="PANTHER" id="PTHR32063">
    <property type="match status" value="1"/>
</dbReference>
<protein>
    <submittedName>
        <fullName evidence="9">Cobalt-zinc-cadmium resistance protein CzcA</fullName>
    </submittedName>
</protein>
<keyword evidence="6 8" id="KW-1133">Transmembrane helix</keyword>
<feature type="transmembrane region" description="Helical" evidence="8">
    <location>
        <begin position="1005"/>
        <end position="1027"/>
    </location>
</feature>
<feature type="transmembrane region" description="Helical" evidence="8">
    <location>
        <begin position="929"/>
        <end position="956"/>
    </location>
</feature>
<feature type="transmembrane region" description="Helical" evidence="8">
    <location>
        <begin position="876"/>
        <end position="896"/>
    </location>
</feature>
<evidence type="ECO:0000256" key="8">
    <source>
        <dbReference type="SAM" id="Phobius"/>
    </source>
</evidence>
<dbReference type="InterPro" id="IPR004763">
    <property type="entry name" value="CusA-like"/>
</dbReference>
<feature type="transmembrane region" description="Helical" evidence="8">
    <location>
        <begin position="977"/>
        <end position="999"/>
    </location>
</feature>
<keyword evidence="7 8" id="KW-0472">Membrane</keyword>
<evidence type="ECO:0000313" key="9">
    <source>
        <dbReference type="EMBL" id="TWT61352.1"/>
    </source>
</evidence>